<dbReference type="EMBL" id="ML977313">
    <property type="protein sequence ID" value="KAF2120873.1"/>
    <property type="molecule type" value="Genomic_DNA"/>
</dbReference>
<evidence type="ECO:0008006" key="5">
    <source>
        <dbReference type="Google" id="ProtNLM"/>
    </source>
</evidence>
<accession>A0A6A5ZPV9</accession>
<reference evidence="3" key="1">
    <citation type="journal article" date="2020" name="Stud. Mycol.">
        <title>101 Dothideomycetes genomes: a test case for predicting lifestyles and emergence of pathogens.</title>
        <authorList>
            <person name="Haridas S."/>
            <person name="Albert R."/>
            <person name="Binder M."/>
            <person name="Bloem J."/>
            <person name="Labutti K."/>
            <person name="Salamov A."/>
            <person name="Andreopoulos B."/>
            <person name="Baker S."/>
            <person name="Barry K."/>
            <person name="Bills G."/>
            <person name="Bluhm B."/>
            <person name="Cannon C."/>
            <person name="Castanera R."/>
            <person name="Culley D."/>
            <person name="Daum C."/>
            <person name="Ezra D."/>
            <person name="Gonzalez J."/>
            <person name="Henrissat B."/>
            <person name="Kuo A."/>
            <person name="Liang C."/>
            <person name="Lipzen A."/>
            <person name="Lutzoni F."/>
            <person name="Magnuson J."/>
            <person name="Mondo S."/>
            <person name="Nolan M."/>
            <person name="Ohm R."/>
            <person name="Pangilinan J."/>
            <person name="Park H.-J."/>
            <person name="Ramirez L."/>
            <person name="Alfaro M."/>
            <person name="Sun H."/>
            <person name="Tritt A."/>
            <person name="Yoshinaga Y."/>
            <person name="Zwiers L.-H."/>
            <person name="Turgeon B."/>
            <person name="Goodwin S."/>
            <person name="Spatafora J."/>
            <person name="Crous P."/>
            <person name="Grigoriev I."/>
        </authorList>
    </citation>
    <scope>NUCLEOTIDE SEQUENCE</scope>
    <source>
        <strain evidence="3">CBS 627.86</strain>
    </source>
</reference>
<gene>
    <name evidence="3" type="ORF">BDV96DRAFT_641524</name>
</gene>
<feature type="compositionally biased region" description="Low complexity" evidence="1">
    <location>
        <begin position="257"/>
        <end position="287"/>
    </location>
</feature>
<feature type="region of interest" description="Disordered" evidence="1">
    <location>
        <begin position="238"/>
        <end position="321"/>
    </location>
</feature>
<feature type="signal peptide" evidence="2">
    <location>
        <begin position="1"/>
        <end position="21"/>
    </location>
</feature>
<keyword evidence="2" id="KW-0732">Signal</keyword>
<protein>
    <recommendedName>
        <fullName evidence="5">Carbohydrate-binding module family 19 domain-containing protein</fullName>
    </recommendedName>
</protein>
<name>A0A6A5ZPV9_9PLEO</name>
<dbReference type="Proteomes" id="UP000799770">
    <property type="component" value="Unassembled WGS sequence"/>
</dbReference>
<evidence type="ECO:0000256" key="2">
    <source>
        <dbReference type="SAM" id="SignalP"/>
    </source>
</evidence>
<dbReference type="PANTHER" id="PTHR36182">
    <property type="entry name" value="PROTEIN, PUTATIVE (AFU_ORTHOLOGUE AFUA_6G10930)-RELATED"/>
    <property type="match status" value="1"/>
</dbReference>
<evidence type="ECO:0000313" key="3">
    <source>
        <dbReference type="EMBL" id="KAF2120873.1"/>
    </source>
</evidence>
<dbReference type="OrthoDB" id="2342176at2759"/>
<proteinExistence type="predicted"/>
<feature type="compositionally biased region" description="Pro residues" evidence="1">
    <location>
        <begin position="288"/>
        <end position="313"/>
    </location>
</feature>
<dbReference type="Gene3D" id="2.70.50.70">
    <property type="match status" value="1"/>
</dbReference>
<keyword evidence="4" id="KW-1185">Reference proteome</keyword>
<sequence length="376" mass="38223">MFASNTMMGAALMALVAPAFSHMIMREPKPFGNPNNSPLDPSGADFPCKIGTVAFTGTATPYKSGDQAVLGFTGSAVHGGGSCQVSITSDKVPTKDSKFKVIYSIEGGCPSYVPGNLPENANGNLATNFTFAIPKEVPSGDMTLAFSWQNKIGQREYYMNCAPISVSGGATDTKEFDALPDMAVANIASQGSCRTTETYDYLYDNPGKYVIRNGTGPYMPLCGGAVQKITGEAAPERLGEDPVEAAPSGAPASQTLAVTPSAAPSSAPPAQASSAPPAVQSSSVPTPSEAPPAPSSAPPASPPVVAPSPPAASPPAAGGGTACPSDGAIVCNGEDQFALCDHGKATFMPVAAGTKCSGGAIIAKRDYTHRNARNRV</sequence>
<evidence type="ECO:0000256" key="1">
    <source>
        <dbReference type="SAM" id="MobiDB-lite"/>
    </source>
</evidence>
<feature type="chain" id="PRO_5025328368" description="Carbohydrate-binding module family 19 domain-containing protein" evidence="2">
    <location>
        <begin position="22"/>
        <end position="376"/>
    </location>
</feature>
<dbReference type="PANTHER" id="PTHR36182:SF2">
    <property type="entry name" value="LYTIC POLYSACCHARIDE MONOOXYGENASE"/>
    <property type="match status" value="1"/>
</dbReference>
<organism evidence="3 4">
    <name type="scientific">Lophiotrema nucula</name>
    <dbReference type="NCBI Taxonomy" id="690887"/>
    <lineage>
        <taxon>Eukaryota</taxon>
        <taxon>Fungi</taxon>
        <taxon>Dikarya</taxon>
        <taxon>Ascomycota</taxon>
        <taxon>Pezizomycotina</taxon>
        <taxon>Dothideomycetes</taxon>
        <taxon>Pleosporomycetidae</taxon>
        <taxon>Pleosporales</taxon>
        <taxon>Lophiotremataceae</taxon>
        <taxon>Lophiotrema</taxon>
    </lineage>
</organism>
<evidence type="ECO:0000313" key="4">
    <source>
        <dbReference type="Proteomes" id="UP000799770"/>
    </source>
</evidence>
<dbReference type="AlphaFoldDB" id="A0A6A5ZPV9"/>